<protein>
    <recommendedName>
        <fullName evidence="3">Methyltransferase domain-containing protein</fullName>
    </recommendedName>
</protein>
<dbReference type="RefSeq" id="WP_146202551.1">
    <property type="nucleotide sequence ID" value="NZ_QGDN01000001.1"/>
</dbReference>
<evidence type="ECO:0000313" key="1">
    <source>
        <dbReference type="EMBL" id="SSA34846.1"/>
    </source>
</evidence>
<dbReference type="EMBL" id="UESZ01000001">
    <property type="protein sequence ID" value="SSA34846.1"/>
    <property type="molecule type" value="Genomic_DNA"/>
</dbReference>
<gene>
    <name evidence="1" type="ORF">SAMN04489750_2176</name>
</gene>
<dbReference type="OrthoDB" id="9771846at2"/>
<evidence type="ECO:0000313" key="2">
    <source>
        <dbReference type="Proteomes" id="UP000250028"/>
    </source>
</evidence>
<accession>A0A2Y8ZTL3</accession>
<organism evidence="1 2">
    <name type="scientific">Branchiibius hedensis</name>
    <dbReference type="NCBI Taxonomy" id="672460"/>
    <lineage>
        <taxon>Bacteria</taxon>
        <taxon>Bacillati</taxon>
        <taxon>Actinomycetota</taxon>
        <taxon>Actinomycetes</taxon>
        <taxon>Micrococcales</taxon>
        <taxon>Dermacoccaceae</taxon>
        <taxon>Branchiibius</taxon>
    </lineage>
</organism>
<dbReference type="AlphaFoldDB" id="A0A2Y8ZTL3"/>
<evidence type="ECO:0008006" key="3">
    <source>
        <dbReference type="Google" id="ProtNLM"/>
    </source>
</evidence>
<sequence>MRANPKTAALIASAPVVRNAFDRARTAARDTAARLPRNSGPLDKSHLAGVRPTALLVDGGQAKAARRAGRLLRLPRTIDDTAAWAALGALAALVRVVDDGRHRSVVVDAAGPRSVFTRWASRAGFAPLSLNVMRPDVVGTDLDPGTVDMVVRLHPHSATPETIDLDLAHGSAALRHGGVISLTTRLGPADEGSFSVADLRGVIARADEQGLGLIGDVGLVEGQLARRAADSGASYGLALLTFRRR</sequence>
<dbReference type="Proteomes" id="UP000250028">
    <property type="component" value="Unassembled WGS sequence"/>
</dbReference>
<keyword evidence="2" id="KW-1185">Reference proteome</keyword>
<proteinExistence type="predicted"/>
<name>A0A2Y8ZTL3_9MICO</name>
<reference evidence="2" key="1">
    <citation type="submission" date="2016-10" db="EMBL/GenBank/DDBJ databases">
        <authorList>
            <person name="Varghese N."/>
            <person name="Submissions S."/>
        </authorList>
    </citation>
    <scope>NUCLEOTIDE SEQUENCE [LARGE SCALE GENOMIC DNA]</scope>
    <source>
        <strain evidence="2">DSM 22951</strain>
    </source>
</reference>